<dbReference type="PRINTS" id="PR00007">
    <property type="entry name" value="COMPLEMNTC1Q"/>
</dbReference>
<dbReference type="STRING" id="7739.C3ZTI2"/>
<evidence type="ECO:0000256" key="3">
    <source>
        <dbReference type="ARBA" id="ARBA00022729"/>
    </source>
</evidence>
<dbReference type="Gene3D" id="2.60.120.40">
    <property type="match status" value="1"/>
</dbReference>
<dbReference type="PANTHER" id="PTHR15427:SF50">
    <property type="entry name" value="COMPLEMENT C1Q TUMOR NECROSIS FACTOR-RELATED PROTEIN 2-LIKE"/>
    <property type="match status" value="1"/>
</dbReference>
<dbReference type="PROSITE" id="PS50871">
    <property type="entry name" value="C1Q"/>
    <property type="match status" value="1"/>
</dbReference>
<evidence type="ECO:0000256" key="1">
    <source>
        <dbReference type="ARBA" id="ARBA00004613"/>
    </source>
</evidence>
<comment type="subcellular location">
    <subcellularLocation>
        <location evidence="1">Secreted</location>
    </subcellularLocation>
</comment>
<feature type="chain" id="PRO_5002934993" description="C1q domain-containing protein" evidence="5">
    <location>
        <begin position="29"/>
        <end position="258"/>
    </location>
</feature>
<evidence type="ECO:0000256" key="4">
    <source>
        <dbReference type="SAM" id="MobiDB-lite"/>
    </source>
</evidence>
<dbReference type="AlphaFoldDB" id="C3ZTI2"/>
<dbReference type="EMBL" id="GG666677">
    <property type="protein sequence ID" value="EEN44229.1"/>
    <property type="molecule type" value="Genomic_DNA"/>
</dbReference>
<reference evidence="7" key="1">
    <citation type="journal article" date="2008" name="Nature">
        <title>The amphioxus genome and the evolution of the chordate karyotype.</title>
        <authorList>
            <consortium name="US DOE Joint Genome Institute (JGI-PGF)"/>
            <person name="Putnam N.H."/>
            <person name="Butts T."/>
            <person name="Ferrier D.E.K."/>
            <person name="Furlong R.F."/>
            <person name="Hellsten U."/>
            <person name="Kawashima T."/>
            <person name="Robinson-Rechavi M."/>
            <person name="Shoguchi E."/>
            <person name="Terry A."/>
            <person name="Yu J.-K."/>
            <person name="Benito-Gutierrez E.L."/>
            <person name="Dubchak I."/>
            <person name="Garcia-Fernandez J."/>
            <person name="Gibson-Brown J.J."/>
            <person name="Grigoriev I.V."/>
            <person name="Horton A.C."/>
            <person name="de Jong P.J."/>
            <person name="Jurka J."/>
            <person name="Kapitonov V.V."/>
            <person name="Kohara Y."/>
            <person name="Kuroki Y."/>
            <person name="Lindquist E."/>
            <person name="Lucas S."/>
            <person name="Osoegawa K."/>
            <person name="Pennacchio L.A."/>
            <person name="Salamov A.A."/>
            <person name="Satou Y."/>
            <person name="Sauka-Spengler T."/>
            <person name="Schmutz J."/>
            <person name="Shin-I T."/>
            <person name="Toyoda A."/>
            <person name="Bronner-Fraser M."/>
            <person name="Fujiyama A."/>
            <person name="Holland L.Z."/>
            <person name="Holland P.W.H."/>
            <person name="Satoh N."/>
            <person name="Rokhsar D.S."/>
        </authorList>
    </citation>
    <scope>NUCLEOTIDE SEQUENCE [LARGE SCALE GENOMIC DNA]</scope>
    <source>
        <strain evidence="7">S238N-H82</strain>
        <tissue evidence="7">Testes</tissue>
    </source>
</reference>
<keyword evidence="3 5" id="KW-0732">Signal</keyword>
<feature type="region of interest" description="Disordered" evidence="4">
    <location>
        <begin position="60"/>
        <end position="109"/>
    </location>
</feature>
<accession>C3ZTI2</accession>
<sequence length="258" mass="27445">MVVRKRKYCKHSALFILLLALYVGDAFCRSVVEGSRGLSAEEGTCSRQCNVTNVNNITVLAPQGTPGQKGQPGERGTRGMPGQRGVQGPIGPPGETGLQGPRGPKGTRGPPGVGILAALVVGFSVARSSGMDKSNADQTVVYDIVHTNIKNAYDSRTGRFVAPIGGLYFFTFTAMKGNDKSGCLLSLIRDTFMATGEHIVSVYMGPKGDYSSTSNSAVVTLEPEDEIWVRLGTGSSLFSDKNNYVTFSGFLIQPQIMP</sequence>
<organism>
    <name type="scientific">Branchiostoma floridae</name>
    <name type="common">Florida lancelet</name>
    <name type="synonym">Amphioxus</name>
    <dbReference type="NCBI Taxonomy" id="7739"/>
    <lineage>
        <taxon>Eukaryota</taxon>
        <taxon>Metazoa</taxon>
        <taxon>Chordata</taxon>
        <taxon>Cephalochordata</taxon>
        <taxon>Leptocardii</taxon>
        <taxon>Amphioxiformes</taxon>
        <taxon>Branchiostomatidae</taxon>
        <taxon>Branchiostoma</taxon>
    </lineage>
</organism>
<dbReference type="Pfam" id="PF01391">
    <property type="entry name" value="Collagen"/>
    <property type="match status" value="1"/>
</dbReference>
<evidence type="ECO:0000256" key="5">
    <source>
        <dbReference type="SAM" id="SignalP"/>
    </source>
</evidence>
<dbReference type="FunCoup" id="C3ZTI2">
    <property type="interactions" value="19"/>
</dbReference>
<evidence type="ECO:0000313" key="7">
    <source>
        <dbReference type="EMBL" id="EEN44229.1"/>
    </source>
</evidence>
<keyword evidence="2" id="KW-0964">Secreted</keyword>
<proteinExistence type="predicted"/>
<dbReference type="InterPro" id="IPR008983">
    <property type="entry name" value="Tumour_necrosis_fac-like_dom"/>
</dbReference>
<dbReference type="SUPFAM" id="SSF49842">
    <property type="entry name" value="TNF-like"/>
    <property type="match status" value="1"/>
</dbReference>
<dbReference type="SMART" id="SM00110">
    <property type="entry name" value="C1Q"/>
    <property type="match status" value="1"/>
</dbReference>
<dbReference type="InterPro" id="IPR008160">
    <property type="entry name" value="Collagen"/>
</dbReference>
<protein>
    <recommendedName>
        <fullName evidence="6">C1q domain-containing protein</fullName>
    </recommendedName>
</protein>
<gene>
    <name evidence="7" type="ORF">BRAFLDRAFT_118898</name>
</gene>
<feature type="signal peptide" evidence="5">
    <location>
        <begin position="1"/>
        <end position="28"/>
    </location>
</feature>
<evidence type="ECO:0000259" key="6">
    <source>
        <dbReference type="PROSITE" id="PS50871"/>
    </source>
</evidence>
<dbReference type="InterPro" id="IPR050392">
    <property type="entry name" value="Collagen/C1q_domain"/>
</dbReference>
<dbReference type="PANTHER" id="PTHR15427">
    <property type="entry name" value="EMILIN ELASTIN MICROFIBRIL INTERFACE-LOCATED PROTEIN ELASTIN MICROFIBRIL INTERFACER"/>
    <property type="match status" value="1"/>
</dbReference>
<dbReference type="GO" id="GO:0005576">
    <property type="term" value="C:extracellular region"/>
    <property type="evidence" value="ECO:0007669"/>
    <property type="project" value="UniProtKB-SubCell"/>
</dbReference>
<name>C3ZTI2_BRAFL</name>
<dbReference type="Pfam" id="PF00386">
    <property type="entry name" value="C1q"/>
    <property type="match status" value="1"/>
</dbReference>
<feature type="compositionally biased region" description="Low complexity" evidence="4">
    <location>
        <begin position="62"/>
        <end position="71"/>
    </location>
</feature>
<dbReference type="InParanoid" id="C3ZTI2"/>
<dbReference type="eggNOG" id="ENOG502QSK2">
    <property type="taxonomic scope" value="Eukaryota"/>
</dbReference>
<feature type="domain" description="C1q" evidence="6">
    <location>
        <begin position="116"/>
        <end position="258"/>
    </location>
</feature>
<evidence type="ECO:0000256" key="2">
    <source>
        <dbReference type="ARBA" id="ARBA00022525"/>
    </source>
</evidence>
<dbReference type="InterPro" id="IPR001073">
    <property type="entry name" value="C1q_dom"/>
</dbReference>